<reference evidence="1" key="1">
    <citation type="journal article" date="2023" name="Nat. Commun.">
        <title>Genomic dissection of endemic carbapenem resistance reveals metallo-beta-lactamase dissemination through clonal, plasmid and integron transfer.</title>
        <authorList>
            <person name="Macesic N."/>
            <person name="Hawkey J."/>
            <person name="Vezina B."/>
            <person name="Wisniewski J.A."/>
            <person name="Cottingham H."/>
            <person name="Blakeway L.V."/>
            <person name="Harshegyi T."/>
            <person name="Pragastis K."/>
            <person name="Badoordeen G.Z."/>
            <person name="Dennison A."/>
            <person name="Spelman D.W."/>
            <person name="Jenney A.W.J."/>
            <person name="Peleg A.Y."/>
        </authorList>
    </citation>
    <scope>NUCLEOTIDE SEQUENCE</scope>
    <source>
        <strain evidence="1">CPO071</strain>
    </source>
</reference>
<sequence>MPKTLKEVCDTLINKYGHQALWLDMRSGANGPGLYQSKQPVVISCSRRDLAEHDGKKWHLLNSPLYLDFDPVDDSVNSITATDIYLDDAAIETYMHWNSL</sequence>
<evidence type="ECO:0000313" key="2">
    <source>
        <dbReference type="Proteomes" id="UP001176846"/>
    </source>
</evidence>
<dbReference type="RefSeq" id="WP_048268725.1">
    <property type="nucleotide sequence ID" value="NZ_JARTTN020000002.1"/>
</dbReference>
<name>A0AAW9PQV5_KLEVA</name>
<organism evidence="1 2">
    <name type="scientific">Klebsiella variicola</name>
    <dbReference type="NCBI Taxonomy" id="244366"/>
    <lineage>
        <taxon>Bacteria</taxon>
        <taxon>Pseudomonadati</taxon>
        <taxon>Pseudomonadota</taxon>
        <taxon>Gammaproteobacteria</taxon>
        <taxon>Enterobacterales</taxon>
        <taxon>Enterobacteriaceae</taxon>
        <taxon>Klebsiella/Raoultella group</taxon>
        <taxon>Klebsiella</taxon>
        <taxon>Klebsiella pneumoniae complex</taxon>
    </lineage>
</organism>
<protein>
    <submittedName>
        <fullName evidence="1">Uncharacterized protein</fullName>
    </submittedName>
</protein>
<reference evidence="1" key="2">
    <citation type="submission" date="2024-01" db="EMBL/GenBank/DDBJ databases">
        <authorList>
            <person name="Macesic N."/>
        </authorList>
    </citation>
    <scope>NUCLEOTIDE SEQUENCE</scope>
    <source>
        <strain evidence="1">CPO071</strain>
    </source>
</reference>
<dbReference type="Proteomes" id="UP001176846">
    <property type="component" value="Unassembled WGS sequence"/>
</dbReference>
<evidence type="ECO:0000313" key="1">
    <source>
        <dbReference type="EMBL" id="MEC6060369.1"/>
    </source>
</evidence>
<comment type="caution">
    <text evidence="1">The sequence shown here is derived from an EMBL/GenBank/DDBJ whole genome shotgun (WGS) entry which is preliminary data.</text>
</comment>
<proteinExistence type="predicted"/>
<dbReference type="AlphaFoldDB" id="A0AAW9PQV5"/>
<accession>A0AAW9PQV5</accession>
<gene>
    <name evidence="1" type="ORF">QAB22_028310</name>
</gene>
<dbReference type="EMBL" id="JARTTN020000002">
    <property type="protein sequence ID" value="MEC6060369.1"/>
    <property type="molecule type" value="Genomic_DNA"/>
</dbReference>